<dbReference type="Pfam" id="PF02902">
    <property type="entry name" value="Peptidase_C48"/>
    <property type="match status" value="1"/>
</dbReference>
<keyword evidence="4" id="KW-0788">Thiol protease</keyword>
<keyword evidence="8" id="KW-1185">Reference proteome</keyword>
<feature type="region of interest" description="Disordered" evidence="5">
    <location>
        <begin position="71"/>
        <end position="134"/>
    </location>
</feature>
<keyword evidence="3" id="KW-0378">Hydrolase</keyword>
<accession>A0A9P6D1S2</accession>
<evidence type="ECO:0000259" key="6">
    <source>
        <dbReference type="PROSITE" id="PS50600"/>
    </source>
</evidence>
<dbReference type="FunFam" id="3.40.395.10:FF:000001">
    <property type="entry name" value="Sentrin-specific protease 1"/>
    <property type="match status" value="1"/>
</dbReference>
<feature type="compositionally biased region" description="Low complexity" evidence="5">
    <location>
        <begin position="202"/>
        <end position="222"/>
    </location>
</feature>
<dbReference type="Gene3D" id="3.40.395.10">
    <property type="entry name" value="Adenoviral Proteinase, Chain A"/>
    <property type="match status" value="1"/>
</dbReference>
<feature type="compositionally biased region" description="Low complexity" evidence="5">
    <location>
        <begin position="256"/>
        <end position="266"/>
    </location>
</feature>
<dbReference type="OrthoDB" id="1939479at2759"/>
<dbReference type="GO" id="GO:0080090">
    <property type="term" value="P:regulation of primary metabolic process"/>
    <property type="evidence" value="ECO:0007669"/>
    <property type="project" value="UniProtKB-ARBA"/>
</dbReference>
<evidence type="ECO:0000256" key="3">
    <source>
        <dbReference type="ARBA" id="ARBA00022801"/>
    </source>
</evidence>
<dbReference type="GO" id="GO:0006508">
    <property type="term" value="P:proteolysis"/>
    <property type="evidence" value="ECO:0007669"/>
    <property type="project" value="UniProtKB-KW"/>
</dbReference>
<dbReference type="SUPFAM" id="SSF54001">
    <property type="entry name" value="Cysteine proteinases"/>
    <property type="match status" value="1"/>
</dbReference>
<dbReference type="GO" id="GO:0060255">
    <property type="term" value="P:regulation of macromolecule metabolic process"/>
    <property type="evidence" value="ECO:0007669"/>
    <property type="project" value="UniProtKB-ARBA"/>
</dbReference>
<name>A0A9P6D1S2_9AGAR</name>
<evidence type="ECO:0000313" key="8">
    <source>
        <dbReference type="Proteomes" id="UP000807469"/>
    </source>
</evidence>
<dbReference type="PROSITE" id="PS50600">
    <property type="entry name" value="ULP_PROTEASE"/>
    <property type="match status" value="1"/>
</dbReference>
<feature type="region of interest" description="Disordered" evidence="5">
    <location>
        <begin position="149"/>
        <end position="272"/>
    </location>
</feature>
<feature type="compositionally biased region" description="Polar residues" evidence="5">
    <location>
        <begin position="86"/>
        <end position="114"/>
    </location>
</feature>
<proteinExistence type="inferred from homology"/>
<evidence type="ECO:0000256" key="5">
    <source>
        <dbReference type="SAM" id="MobiDB-lite"/>
    </source>
</evidence>
<feature type="domain" description="Ubiquitin-like protease family profile" evidence="6">
    <location>
        <begin position="443"/>
        <end position="622"/>
    </location>
</feature>
<dbReference type="GO" id="GO:0005634">
    <property type="term" value="C:nucleus"/>
    <property type="evidence" value="ECO:0007669"/>
    <property type="project" value="TreeGrafter"/>
</dbReference>
<dbReference type="GO" id="GO:0016926">
    <property type="term" value="P:protein desumoylation"/>
    <property type="evidence" value="ECO:0007669"/>
    <property type="project" value="TreeGrafter"/>
</dbReference>
<dbReference type="AlphaFoldDB" id="A0A9P6D1S2"/>
<dbReference type="PANTHER" id="PTHR12606:SF141">
    <property type="entry name" value="GH15225P-RELATED"/>
    <property type="match status" value="1"/>
</dbReference>
<keyword evidence="2" id="KW-0645">Protease</keyword>
<dbReference type="InterPro" id="IPR038765">
    <property type="entry name" value="Papain-like_cys_pep_sf"/>
</dbReference>
<dbReference type="Proteomes" id="UP000807469">
    <property type="component" value="Unassembled WGS sequence"/>
</dbReference>
<sequence length="655" mass="74416">MTSLKRQAQPLLPTRNPKQPRLALTGYSGAPASPSETEGIASRWLALLCEAGTLVSDTAAVMLPFRFKFGSEDDDSDTAVEPQSPGLDSSSPSPNSTPRQPSATLNSKTPSASRTYPIPPPRIHDSQNSPTWNMRNGIFNEAVAEQLPENIPLPPSPIRSKFDDRQSSYPPPRTFRPDIFGQSTPRNNVPPYDSFLSTIPNQTSRFSSTDSMSQSSVVSDMRNLQLENSVPPSAAASSQTSEDSSCLSDSMKDIGSQTSRRSSQSSKRVPLLRNVQQRKHIFDKVHRAKVAQSRQQLRDEMLNEIYELRRKKGFKSRKEDLKGLLNYERQLKGIDLGKEPPPLRGSELYRAGQRERQVVLESYDNFLQNALEKAKATLQSPKPAKAFPVDEHRQILLRAKDEEIERRIRPPKVPLPKKLPPDDEKKVDEVLRSRGFVSKFAREQVSHSDLTRLLPGQWLNDEIINFYGAMLLGRSENCKENPAPVNGKKGKKAPLNIHYFTSFLWTKLVNEGYEKGRLAKWTKKIDIFSKDIVFMPVNHGNAHWTTAAINFRAKRFESYDSMGMAKGVVFRRLREYVKAEHQNKKKKDFDFAGWEDWAPESTPQQENGFDCGVFTCQFMEALSRGEEFGFTQEDMPYLRRRMIWEIAHAKLRDDR</sequence>
<evidence type="ECO:0000313" key="7">
    <source>
        <dbReference type="EMBL" id="KAF9480475.1"/>
    </source>
</evidence>
<dbReference type="GO" id="GO:0016929">
    <property type="term" value="F:deSUMOylase activity"/>
    <property type="evidence" value="ECO:0007669"/>
    <property type="project" value="TreeGrafter"/>
</dbReference>
<comment type="similarity">
    <text evidence="1">Belongs to the peptidase C48 family.</text>
</comment>
<evidence type="ECO:0000256" key="2">
    <source>
        <dbReference type="ARBA" id="ARBA00022670"/>
    </source>
</evidence>
<reference evidence="7" key="1">
    <citation type="submission" date="2020-11" db="EMBL/GenBank/DDBJ databases">
        <authorList>
            <consortium name="DOE Joint Genome Institute"/>
            <person name="Ahrendt S."/>
            <person name="Riley R."/>
            <person name="Andreopoulos W."/>
            <person name="Labutti K."/>
            <person name="Pangilinan J."/>
            <person name="Ruiz-Duenas F.J."/>
            <person name="Barrasa J.M."/>
            <person name="Sanchez-Garcia M."/>
            <person name="Camarero S."/>
            <person name="Miyauchi S."/>
            <person name="Serrano A."/>
            <person name="Linde D."/>
            <person name="Babiker R."/>
            <person name="Drula E."/>
            <person name="Ayuso-Fernandez I."/>
            <person name="Pacheco R."/>
            <person name="Padilla G."/>
            <person name="Ferreira P."/>
            <person name="Barriuso J."/>
            <person name="Kellner H."/>
            <person name="Castanera R."/>
            <person name="Alfaro M."/>
            <person name="Ramirez L."/>
            <person name="Pisabarro A.G."/>
            <person name="Kuo A."/>
            <person name="Tritt A."/>
            <person name="Lipzen A."/>
            <person name="He G."/>
            <person name="Yan M."/>
            <person name="Ng V."/>
            <person name="Cullen D."/>
            <person name="Martin F."/>
            <person name="Rosso M.-N."/>
            <person name="Henrissat B."/>
            <person name="Hibbett D."/>
            <person name="Martinez A.T."/>
            <person name="Grigoriev I.V."/>
        </authorList>
    </citation>
    <scope>NUCLEOTIDE SEQUENCE</scope>
    <source>
        <strain evidence="7">CIRM-BRFM 674</strain>
    </source>
</reference>
<evidence type="ECO:0000256" key="1">
    <source>
        <dbReference type="ARBA" id="ARBA00005234"/>
    </source>
</evidence>
<gene>
    <name evidence="7" type="ORF">BDN70DRAFT_877627</name>
</gene>
<feature type="compositionally biased region" description="Polar residues" evidence="5">
    <location>
        <begin position="225"/>
        <end position="248"/>
    </location>
</feature>
<comment type="caution">
    <text evidence="7">The sequence shown here is derived from an EMBL/GenBank/DDBJ whole genome shotgun (WGS) entry which is preliminary data.</text>
</comment>
<organism evidence="7 8">
    <name type="scientific">Pholiota conissans</name>
    <dbReference type="NCBI Taxonomy" id="109636"/>
    <lineage>
        <taxon>Eukaryota</taxon>
        <taxon>Fungi</taxon>
        <taxon>Dikarya</taxon>
        <taxon>Basidiomycota</taxon>
        <taxon>Agaricomycotina</taxon>
        <taxon>Agaricomycetes</taxon>
        <taxon>Agaricomycetidae</taxon>
        <taxon>Agaricales</taxon>
        <taxon>Agaricineae</taxon>
        <taxon>Strophariaceae</taxon>
        <taxon>Pholiota</taxon>
    </lineage>
</organism>
<protein>
    <submittedName>
        <fullName evidence="7">Cysteine proteinase</fullName>
    </submittedName>
</protein>
<dbReference type="InterPro" id="IPR003653">
    <property type="entry name" value="Peptidase_C48_C"/>
</dbReference>
<dbReference type="PANTHER" id="PTHR12606">
    <property type="entry name" value="SENTRIN/SUMO-SPECIFIC PROTEASE"/>
    <property type="match status" value="1"/>
</dbReference>
<evidence type="ECO:0000256" key="4">
    <source>
        <dbReference type="ARBA" id="ARBA00022807"/>
    </source>
</evidence>
<dbReference type="EMBL" id="MU155194">
    <property type="protein sequence ID" value="KAF9480475.1"/>
    <property type="molecule type" value="Genomic_DNA"/>
</dbReference>
<feature type="region of interest" description="Disordered" evidence="5">
    <location>
        <begin position="1"/>
        <end position="36"/>
    </location>
</feature>